<dbReference type="Pfam" id="PF14054">
    <property type="entry name" value="DUF4249"/>
    <property type="match status" value="1"/>
</dbReference>
<reference evidence="2" key="1">
    <citation type="submission" date="2020-09" db="EMBL/GenBank/DDBJ databases">
        <authorList>
            <person name="Kim M.K."/>
        </authorList>
    </citation>
    <scope>NUCLEOTIDE SEQUENCE</scope>
    <source>
        <strain evidence="2">BT664</strain>
    </source>
</reference>
<dbReference type="PROSITE" id="PS51257">
    <property type="entry name" value="PROKAR_LIPOPROTEIN"/>
    <property type="match status" value="1"/>
</dbReference>
<organism evidence="2 3">
    <name type="scientific">Hymenobacter montanus</name>
    <dbReference type="NCBI Taxonomy" id="2771359"/>
    <lineage>
        <taxon>Bacteria</taxon>
        <taxon>Pseudomonadati</taxon>
        <taxon>Bacteroidota</taxon>
        <taxon>Cytophagia</taxon>
        <taxon>Cytophagales</taxon>
        <taxon>Hymenobacteraceae</taxon>
        <taxon>Hymenobacter</taxon>
    </lineage>
</organism>
<dbReference type="Proteomes" id="UP000612233">
    <property type="component" value="Unassembled WGS sequence"/>
</dbReference>
<feature type="signal peptide" evidence="1">
    <location>
        <begin position="1"/>
        <end position="21"/>
    </location>
</feature>
<keyword evidence="1" id="KW-0732">Signal</keyword>
<dbReference type="RefSeq" id="WP_191003779.1">
    <property type="nucleotide sequence ID" value="NZ_JACXAD010000003.1"/>
</dbReference>
<sequence length="331" mass="36046">MNLLRLNHSFLLLLAAMGGVATGCETSVNVPAPAHTPRVSLLYLLRNQPADTITDPSGGWLYVGASQEIFSRQGDKGRADATVTIADQTGQTVEEFKAFTPAIGPYAGHQGYYRPVRKLRGQPGQTYTLRATVPGLETVESTLTMPFPTVVEGASLTPLPISPGYSHLSRARLTVTIQDNAATTDYYMATARLLDAQGNHGPWKPVVPDFTRRENPIEVGRLQLSQSFTSTSNVSPYADTNVNGQRFTFSSDVLYDKDYCGGIPGSCPLAYMEVIISTLTPDTYRFLLSRHRYQDGEGNPFAEPTPLHSNIQSGFGLFGGAHEVTYRIPLP</sequence>
<accession>A0A927GI24</accession>
<feature type="chain" id="PRO_5037388027" evidence="1">
    <location>
        <begin position="22"/>
        <end position="331"/>
    </location>
</feature>
<comment type="caution">
    <text evidence="2">The sequence shown here is derived from an EMBL/GenBank/DDBJ whole genome shotgun (WGS) entry which is preliminary data.</text>
</comment>
<gene>
    <name evidence="2" type="ORF">IC235_03455</name>
</gene>
<evidence type="ECO:0000256" key="1">
    <source>
        <dbReference type="SAM" id="SignalP"/>
    </source>
</evidence>
<protein>
    <submittedName>
        <fullName evidence="2">DUF4249 domain-containing protein</fullName>
    </submittedName>
</protein>
<name>A0A927GI24_9BACT</name>
<evidence type="ECO:0000313" key="3">
    <source>
        <dbReference type="Proteomes" id="UP000612233"/>
    </source>
</evidence>
<dbReference type="AlphaFoldDB" id="A0A927GI24"/>
<evidence type="ECO:0000313" key="2">
    <source>
        <dbReference type="EMBL" id="MBD2766947.1"/>
    </source>
</evidence>
<dbReference type="InterPro" id="IPR025345">
    <property type="entry name" value="DUF4249"/>
</dbReference>
<keyword evidence="3" id="KW-1185">Reference proteome</keyword>
<dbReference type="EMBL" id="JACXAD010000003">
    <property type="protein sequence ID" value="MBD2766947.1"/>
    <property type="molecule type" value="Genomic_DNA"/>
</dbReference>
<proteinExistence type="predicted"/>